<feature type="transmembrane region" description="Helical" evidence="2">
    <location>
        <begin position="418"/>
        <end position="439"/>
    </location>
</feature>
<name>A0A1Q2CNK8_9ACTN</name>
<feature type="domain" description="DUF2207" evidence="3">
    <location>
        <begin position="33"/>
        <end position="222"/>
    </location>
</feature>
<protein>
    <recommendedName>
        <fullName evidence="7">DUF2207 domain-containing protein</fullName>
    </recommendedName>
</protein>
<proteinExistence type="predicted"/>
<dbReference type="Proteomes" id="UP000188145">
    <property type="component" value="Chromosome"/>
</dbReference>
<gene>
    <name evidence="5" type="ORF">BW730_09580</name>
</gene>
<evidence type="ECO:0000256" key="1">
    <source>
        <dbReference type="SAM" id="MobiDB-lite"/>
    </source>
</evidence>
<dbReference type="AlphaFoldDB" id="A0A1Q2CNK8"/>
<keyword evidence="2" id="KW-1133">Transmembrane helix</keyword>
<evidence type="ECO:0000259" key="4">
    <source>
        <dbReference type="Pfam" id="PF20990"/>
    </source>
</evidence>
<keyword evidence="2" id="KW-0812">Transmembrane</keyword>
<dbReference type="Pfam" id="PF20990">
    <property type="entry name" value="DUF2207_C"/>
    <property type="match status" value="1"/>
</dbReference>
<dbReference type="RefSeq" id="WP_077686035.1">
    <property type="nucleotide sequence ID" value="NZ_CP019606.1"/>
</dbReference>
<reference evidence="6" key="1">
    <citation type="submission" date="2017-02" db="EMBL/GenBank/DDBJ databases">
        <title>Tessaracoccus aquaemaris sp. nov., isolated from the intestine of a Korean rockfish, Sebastes schlegelii, in a marine aquaculture pond.</title>
        <authorList>
            <person name="Tak E.J."/>
            <person name="Bae J.-W."/>
        </authorList>
    </citation>
    <scope>NUCLEOTIDE SEQUENCE [LARGE SCALE GENOMIC DNA]</scope>
    <source>
        <strain evidence="6">NSG39</strain>
    </source>
</reference>
<dbReference type="OrthoDB" id="143710at2"/>
<accession>A0A1Q2CNK8</accession>
<organism evidence="5 6">
    <name type="scientific">Tessaracoccus aquimaris</name>
    <dbReference type="NCBI Taxonomy" id="1332264"/>
    <lineage>
        <taxon>Bacteria</taxon>
        <taxon>Bacillati</taxon>
        <taxon>Actinomycetota</taxon>
        <taxon>Actinomycetes</taxon>
        <taxon>Propionibacteriales</taxon>
        <taxon>Propionibacteriaceae</taxon>
        <taxon>Tessaracoccus</taxon>
    </lineage>
</organism>
<dbReference type="InterPro" id="IPR048389">
    <property type="entry name" value="YciQ-like_C"/>
</dbReference>
<dbReference type="STRING" id="1332264.BW730_09580"/>
<evidence type="ECO:0000313" key="5">
    <source>
        <dbReference type="EMBL" id="AQP47702.1"/>
    </source>
</evidence>
<dbReference type="InterPro" id="IPR018702">
    <property type="entry name" value="DUF2207"/>
</dbReference>
<keyword evidence="6" id="KW-1185">Reference proteome</keyword>
<feature type="compositionally biased region" description="Low complexity" evidence="1">
    <location>
        <begin position="568"/>
        <end position="586"/>
    </location>
</feature>
<dbReference type="Pfam" id="PF09972">
    <property type="entry name" value="DUF2207"/>
    <property type="match status" value="1"/>
</dbReference>
<evidence type="ECO:0000313" key="6">
    <source>
        <dbReference type="Proteomes" id="UP000188145"/>
    </source>
</evidence>
<sequence>MRIFWRMLVAVAVGLIVTATGTLPARAESGVPITNYDVVVNLTPEGVAEVKINLTLDFGARSGHGPYIALATAQDDGADPSMEYTFEYSDVQVSSPSGAAADVAESTDSGGVRTLKIGREGTVYTTPQDYTITYDVTGFIVSDQKDSGLDEFNWNALGTGWTSAISDIDITVTGPTEVTKAACFVGDYQSQRPCDGWTDGASASFYLAELPPSNPVQTVVGFPAGTFGGVEQHRRAKLTPLTAFALTPVTGSLFGVGMVAAILGGVAQFRRIRKQEKPPKRKPNAEALAALQRPASKVTTVSFAPPRDTTPAELGLLLTRKTGRTALTATVLDLAVRGYLRINQGVGKEFALVRLRSDPISLEPFEDFLLGRLFHRDDAVTSEELRTPPYGDIPSRFDTKLRASVKERGWFNEPGRGGLVALTLGINLIAFGVAGSIVLGVLLRWGLVGLPVLVFGIILLASSLRRKQLSRVGKAYLEQAKGFKLYLATAEADTLRLEEGEDIFSKYLPQAVVFDLVDRWTKLFTTLGEQGRYRFDDSWVSGGGLLSTAAFASSFDSAARSMDRSVTYGSSSSSYSSSTSGSSGSSGFSGGGGFGGGGGGSW</sequence>
<feature type="region of interest" description="Disordered" evidence="1">
    <location>
        <begin position="568"/>
        <end position="602"/>
    </location>
</feature>
<feature type="compositionally biased region" description="Gly residues" evidence="1">
    <location>
        <begin position="587"/>
        <end position="602"/>
    </location>
</feature>
<keyword evidence="2" id="KW-0472">Membrane</keyword>
<evidence type="ECO:0000256" key="2">
    <source>
        <dbReference type="SAM" id="Phobius"/>
    </source>
</evidence>
<feature type="transmembrane region" description="Helical" evidence="2">
    <location>
        <begin position="243"/>
        <end position="267"/>
    </location>
</feature>
<dbReference type="EMBL" id="CP019606">
    <property type="protein sequence ID" value="AQP47702.1"/>
    <property type="molecule type" value="Genomic_DNA"/>
</dbReference>
<evidence type="ECO:0008006" key="7">
    <source>
        <dbReference type="Google" id="ProtNLM"/>
    </source>
</evidence>
<feature type="transmembrane region" description="Helical" evidence="2">
    <location>
        <begin position="445"/>
        <end position="464"/>
    </location>
</feature>
<dbReference type="KEGG" id="tes:BW730_09580"/>
<evidence type="ECO:0000259" key="3">
    <source>
        <dbReference type="Pfam" id="PF09972"/>
    </source>
</evidence>
<feature type="domain" description="Predicted membrane protein YciQ-like C-terminal" evidence="4">
    <location>
        <begin position="303"/>
        <end position="524"/>
    </location>
</feature>